<sequence>MAKVREPETVVVELSRREFNLVRAGLRLIDNFGDVDDMDDARKLSADLSGIE</sequence>
<evidence type="ECO:0000313" key="1">
    <source>
        <dbReference type="EMBL" id="MFG3014338.1"/>
    </source>
</evidence>
<organism evidence="1 2">
    <name type="scientific">Streptomyces cinerochromogenes</name>
    <dbReference type="NCBI Taxonomy" id="66422"/>
    <lineage>
        <taxon>Bacteria</taxon>
        <taxon>Bacillati</taxon>
        <taxon>Actinomycetota</taxon>
        <taxon>Actinomycetes</taxon>
        <taxon>Kitasatosporales</taxon>
        <taxon>Streptomycetaceae</taxon>
        <taxon>Streptomyces</taxon>
    </lineage>
</organism>
<protein>
    <submittedName>
        <fullName evidence="1">Uncharacterized protein</fullName>
    </submittedName>
</protein>
<dbReference type="RefSeq" id="WP_392820944.1">
    <property type="nucleotide sequence ID" value="NZ_JBICYV010000015.1"/>
</dbReference>
<gene>
    <name evidence="1" type="ORF">ACGFZB_28745</name>
</gene>
<dbReference type="EMBL" id="JBICYV010000015">
    <property type="protein sequence ID" value="MFG3014338.1"/>
    <property type="molecule type" value="Genomic_DNA"/>
</dbReference>
<proteinExistence type="predicted"/>
<evidence type="ECO:0000313" key="2">
    <source>
        <dbReference type="Proteomes" id="UP001604267"/>
    </source>
</evidence>
<name>A0ABW7BAV7_9ACTN</name>
<dbReference type="Proteomes" id="UP001604267">
    <property type="component" value="Unassembled WGS sequence"/>
</dbReference>
<keyword evidence="2" id="KW-1185">Reference proteome</keyword>
<accession>A0ABW7BAV7</accession>
<reference evidence="1 2" key="1">
    <citation type="submission" date="2024-10" db="EMBL/GenBank/DDBJ databases">
        <title>The Natural Products Discovery Center: Release of the First 8490 Sequenced Strains for Exploring Actinobacteria Biosynthetic Diversity.</title>
        <authorList>
            <person name="Kalkreuter E."/>
            <person name="Kautsar S.A."/>
            <person name="Yang D."/>
            <person name="Bader C.D."/>
            <person name="Teijaro C.N."/>
            <person name="Fluegel L."/>
            <person name="Davis C.M."/>
            <person name="Simpson J.R."/>
            <person name="Lauterbach L."/>
            <person name="Steele A.D."/>
            <person name="Gui C."/>
            <person name="Meng S."/>
            <person name="Li G."/>
            <person name="Viehrig K."/>
            <person name="Ye F."/>
            <person name="Su P."/>
            <person name="Kiefer A.F."/>
            <person name="Nichols A."/>
            <person name="Cepeda A.J."/>
            <person name="Yan W."/>
            <person name="Fan B."/>
            <person name="Jiang Y."/>
            <person name="Adhikari A."/>
            <person name="Zheng C.-J."/>
            <person name="Schuster L."/>
            <person name="Cowan T.M."/>
            <person name="Smanski M.J."/>
            <person name="Chevrette M.G."/>
            <person name="De Carvalho L.P.S."/>
            <person name="Shen B."/>
        </authorList>
    </citation>
    <scope>NUCLEOTIDE SEQUENCE [LARGE SCALE GENOMIC DNA]</scope>
    <source>
        <strain evidence="1 2">NPDC048320</strain>
    </source>
</reference>
<comment type="caution">
    <text evidence="1">The sequence shown here is derived from an EMBL/GenBank/DDBJ whole genome shotgun (WGS) entry which is preliminary data.</text>
</comment>